<dbReference type="Pfam" id="PF00563">
    <property type="entry name" value="EAL"/>
    <property type="match status" value="1"/>
</dbReference>
<dbReference type="PANTHER" id="PTHR44757">
    <property type="entry name" value="DIGUANYLATE CYCLASE DGCP"/>
    <property type="match status" value="1"/>
</dbReference>
<evidence type="ECO:0000313" key="8">
    <source>
        <dbReference type="EMBL" id="RZM78825.1"/>
    </source>
</evidence>
<dbReference type="PANTHER" id="PTHR44757:SF2">
    <property type="entry name" value="BIOFILM ARCHITECTURE MAINTENANCE PROTEIN MBAA"/>
    <property type="match status" value="1"/>
</dbReference>
<dbReference type="EMBL" id="QVFV01000002">
    <property type="protein sequence ID" value="RZM78825.1"/>
    <property type="molecule type" value="Genomic_DNA"/>
</dbReference>
<dbReference type="Pfam" id="PF00360">
    <property type="entry name" value="PHY"/>
    <property type="match status" value="1"/>
</dbReference>
<dbReference type="RefSeq" id="WP_084607138.1">
    <property type="nucleotide sequence ID" value="NZ_QVFV01000002.1"/>
</dbReference>
<evidence type="ECO:0000259" key="5">
    <source>
        <dbReference type="PROSITE" id="PS50046"/>
    </source>
</evidence>
<dbReference type="SUPFAM" id="SSF55781">
    <property type="entry name" value="GAF domain-like"/>
    <property type="match status" value="3"/>
</dbReference>
<dbReference type="GO" id="GO:0009881">
    <property type="term" value="F:photoreceptor activity"/>
    <property type="evidence" value="ECO:0007669"/>
    <property type="project" value="UniProtKB-KW"/>
</dbReference>
<dbReference type="InterPro" id="IPR043128">
    <property type="entry name" value="Rev_trsase/Diguanyl_cyclase"/>
</dbReference>
<keyword evidence="3" id="KW-0157">Chromophore</keyword>
<feature type="domain" description="Phytochrome chromophore attachment site" evidence="5">
    <location>
        <begin position="945"/>
        <end position="1081"/>
    </location>
</feature>
<dbReference type="Proteomes" id="UP000292459">
    <property type="component" value="Unassembled WGS sequence"/>
</dbReference>
<dbReference type="SMART" id="SM00267">
    <property type="entry name" value="GGDEF"/>
    <property type="match status" value="2"/>
</dbReference>
<feature type="domain" description="Phytochrome chromophore attachment site" evidence="5">
    <location>
        <begin position="26"/>
        <end position="188"/>
    </location>
</feature>
<evidence type="ECO:0000256" key="4">
    <source>
        <dbReference type="ARBA" id="ARBA00023170"/>
    </source>
</evidence>
<dbReference type="InterPro" id="IPR029787">
    <property type="entry name" value="Nucleotide_cyclase"/>
</dbReference>
<sequence>MLPHSPMPPQSNLVDEIAVLINEAKDLPTLLQQIAVKVRGFLAVDRIKIYQFAADESGAVVAEAIDQQRLPSLLGLHFPATDIPPEARRELCHSPHGTLIDVASKCKIRCQGLLAHTGHVLQPTSGVETFEPVDPCHLQYLLNMGVLTSLTMPILQKQAMWGLLVAHHSSSKRFSDTQLATLELITKEITLCIAQKTLQQAAQRQQVEEAFLQRVETVFHGYQPHWTPSSPPVVDRLTPLLNEMLTLFRADGSAVYFAPSLVLEQPRVYSQGCATEQLAALVDYMPWQILLQGQVSSPRSLDQVPPDAPTMPQIVTQMYERDDLAADETIHNALAIAQVGALLIIPIHSHQHWLGSIVLLRQERQLEKLWAGRQRDDDRNTLPRQSFAAWCEHQHTTPPWQAADYQLGQKVGHHFYIALVRQHLAHLIDYQAAHDGLTQLPNADFFRGQLVLAINQAITTGELLATIMIDLNHFKRVNNALGVMAGDYLLKEVAQRLQSGLQARSLTDAILSRWHGDCFILLLPNVVDSQSVKQHCQWLLERLQDRFIVCGETVQLTGNAGITFAPYDGDTYELIIQHTELALNEAKKQGIAACVTYDADMSRHTLSPRLALESALSHALERHELQLHYQPQVNVETGEIWGFEGLLRWHSPEHGQVSPAVFIPMAENLGLIRQLGFWVFRTACTQVVAWQRQTNLSCRISVNLSPHQLRDPDLCQHFERILAETGARPQDLGLEITESTVMDDYEAAVFTLGKLRAMGFEIAIDDFGTGYSSLSVLRTLPIDTFKIAQQFLQGILSSAKDAALYQVIVSLGTSLDLTILAEGVETQAEWDFVKSAGVHIVQGYFSGKPMMAGLVPGWLQQQRRRSQLSTGLDSAPIVLPKPEAEATAALSLVTHLTAEPTYPNLEQAIQQGLMEYHQIQDLMQQQTEREHLVLEIANKIRQSLDLGYILETLVTEVRQVLGCDRLFLFQFDEHWAGEVTVESVSDPVYSILGEWIDEPCFRNEYVKLYRQGRVRAIDDITQVGLHACHLHMLQQYQVKSNLVLPILYQDDLWGLMIAHQCDAVRHWQSSEITLMKEIAVQAAIAIHQGEMYQELQAANASLEQLAHLDGLTQIPNRRKFDEHLAHEWRRALRSHQSLSLILCDIDHFKQYNDSYGHQAGDYCLQQVAQTLSQLVQRPSDLVTRYGGEEFAIVLPDTTAEGALHLAQKLQAHVRALSLPHQHSALGVVTISLGVATLLPQAGQSPNQLIEAADQALYQAKAAGRDRCCVQTASPV</sequence>
<dbReference type="CDD" id="cd01949">
    <property type="entry name" value="GGDEF"/>
    <property type="match status" value="2"/>
</dbReference>
<feature type="domain" description="EAL" evidence="6">
    <location>
        <begin position="609"/>
        <end position="863"/>
    </location>
</feature>
<dbReference type="InterPro" id="IPR052155">
    <property type="entry name" value="Biofilm_reg_signaling"/>
</dbReference>
<feature type="domain" description="GGDEF" evidence="7">
    <location>
        <begin position="1136"/>
        <end position="1272"/>
    </location>
</feature>
<reference evidence="8 9" key="1">
    <citation type="submission" date="2018-11" db="EMBL/GenBank/DDBJ databases">
        <title>Whole genome sequencing of an environmental sample.</title>
        <authorList>
            <person name="Sarangi A.N."/>
            <person name="Singh D."/>
            <person name="Tripathy S."/>
        </authorList>
    </citation>
    <scope>NUCLEOTIDE SEQUENCE [LARGE SCALE GENOMIC DNA]</scope>
    <source>
        <strain evidence="8 9">Lakshadweep</strain>
    </source>
</reference>
<dbReference type="SMART" id="SM00065">
    <property type="entry name" value="GAF"/>
    <property type="match status" value="3"/>
</dbReference>
<dbReference type="FunFam" id="3.30.70.270:FF:000001">
    <property type="entry name" value="Diguanylate cyclase domain protein"/>
    <property type="match status" value="1"/>
</dbReference>
<dbReference type="PROSITE" id="PS50046">
    <property type="entry name" value="PHYTOCHROME_2"/>
    <property type="match status" value="2"/>
</dbReference>
<dbReference type="SMART" id="SM00052">
    <property type="entry name" value="EAL"/>
    <property type="match status" value="1"/>
</dbReference>
<dbReference type="Pfam" id="PF00990">
    <property type="entry name" value="GGDEF"/>
    <property type="match status" value="2"/>
</dbReference>
<evidence type="ECO:0000259" key="7">
    <source>
        <dbReference type="PROSITE" id="PS50887"/>
    </source>
</evidence>
<evidence type="ECO:0000256" key="3">
    <source>
        <dbReference type="ARBA" id="ARBA00022991"/>
    </source>
</evidence>
<keyword evidence="2" id="KW-0716">Sensory transduction</keyword>
<evidence type="ECO:0000313" key="9">
    <source>
        <dbReference type="Proteomes" id="UP000292459"/>
    </source>
</evidence>
<accession>A0A4Q7EC62</accession>
<dbReference type="InterPro" id="IPR003018">
    <property type="entry name" value="GAF"/>
</dbReference>
<dbReference type="InterPro" id="IPR000160">
    <property type="entry name" value="GGDEF_dom"/>
</dbReference>
<name>A0A4Q7EC62_9CYAN</name>
<evidence type="ECO:0000256" key="1">
    <source>
        <dbReference type="ARBA" id="ARBA00022543"/>
    </source>
</evidence>
<dbReference type="PRINTS" id="PR01033">
    <property type="entry name" value="PHYTOCHROME"/>
</dbReference>
<keyword evidence="1" id="KW-0600">Photoreceptor protein</keyword>
<dbReference type="InterPro" id="IPR013515">
    <property type="entry name" value="Phytochrome_cen-reg"/>
</dbReference>
<comment type="caution">
    <text evidence="8">The sequence shown here is derived from an EMBL/GenBank/DDBJ whole genome shotgun (WGS) entry which is preliminary data.</text>
</comment>
<dbReference type="SUPFAM" id="SSF141868">
    <property type="entry name" value="EAL domain-like"/>
    <property type="match status" value="1"/>
</dbReference>
<dbReference type="Gene3D" id="3.30.450.40">
    <property type="match status" value="3"/>
</dbReference>
<dbReference type="InterPro" id="IPR029016">
    <property type="entry name" value="GAF-like_dom_sf"/>
</dbReference>
<dbReference type="InterPro" id="IPR035919">
    <property type="entry name" value="EAL_sf"/>
</dbReference>
<dbReference type="CDD" id="cd01948">
    <property type="entry name" value="EAL"/>
    <property type="match status" value="1"/>
</dbReference>
<dbReference type="Gene3D" id="3.20.20.450">
    <property type="entry name" value="EAL domain"/>
    <property type="match status" value="1"/>
</dbReference>
<dbReference type="Pfam" id="PF01590">
    <property type="entry name" value="GAF"/>
    <property type="match status" value="2"/>
</dbReference>
<dbReference type="SUPFAM" id="SSF55073">
    <property type="entry name" value="Nucleotide cyclase"/>
    <property type="match status" value="2"/>
</dbReference>
<dbReference type="PROSITE" id="PS50883">
    <property type="entry name" value="EAL"/>
    <property type="match status" value="1"/>
</dbReference>
<dbReference type="NCBIfam" id="TIGR00254">
    <property type="entry name" value="GGDEF"/>
    <property type="match status" value="2"/>
</dbReference>
<dbReference type="GO" id="GO:0006355">
    <property type="term" value="P:regulation of DNA-templated transcription"/>
    <property type="evidence" value="ECO:0007669"/>
    <property type="project" value="InterPro"/>
</dbReference>
<protein>
    <submittedName>
        <fullName evidence="8">Diguanylate cyclase</fullName>
    </submittedName>
</protein>
<dbReference type="Gene3D" id="3.30.70.270">
    <property type="match status" value="2"/>
</dbReference>
<keyword evidence="9" id="KW-1185">Reference proteome</keyword>
<evidence type="ECO:0000259" key="6">
    <source>
        <dbReference type="PROSITE" id="PS50883"/>
    </source>
</evidence>
<dbReference type="GO" id="GO:0009584">
    <property type="term" value="P:detection of visible light"/>
    <property type="evidence" value="ECO:0007669"/>
    <property type="project" value="InterPro"/>
</dbReference>
<dbReference type="InterPro" id="IPR001294">
    <property type="entry name" value="Phytochrome"/>
</dbReference>
<dbReference type="PROSITE" id="PS50887">
    <property type="entry name" value="GGDEF"/>
    <property type="match status" value="2"/>
</dbReference>
<keyword evidence="4" id="KW-0675">Receptor</keyword>
<feature type="domain" description="GGDEF" evidence="7">
    <location>
        <begin position="462"/>
        <end position="599"/>
    </location>
</feature>
<dbReference type="InterPro" id="IPR016132">
    <property type="entry name" value="Phyto_chromo_attachment"/>
</dbReference>
<gene>
    <name evidence="8" type="ORF">DYY88_08510</name>
</gene>
<dbReference type="InterPro" id="IPR001633">
    <property type="entry name" value="EAL_dom"/>
</dbReference>
<dbReference type="OrthoDB" id="431840at2"/>
<proteinExistence type="predicted"/>
<organism evidence="8 9">
    <name type="scientific">Leptolyngbya iicbica LK</name>
    <dbReference type="NCBI Taxonomy" id="2294035"/>
    <lineage>
        <taxon>Bacteria</taxon>
        <taxon>Bacillati</taxon>
        <taxon>Cyanobacteriota</taxon>
        <taxon>Cyanophyceae</taxon>
        <taxon>Leptolyngbyales</taxon>
        <taxon>Leptolyngbyaceae</taxon>
        <taxon>Leptolyngbya group</taxon>
        <taxon>Leptolyngbya</taxon>
        <taxon>Leptolyngbya iicbica</taxon>
    </lineage>
</organism>
<evidence type="ECO:0000256" key="2">
    <source>
        <dbReference type="ARBA" id="ARBA00022606"/>
    </source>
</evidence>
<dbReference type="AlphaFoldDB" id="A0A4Q7EC62"/>